<organism evidence="1 2">
    <name type="scientific">Companilactobacillus heilongjiangensis</name>
    <dbReference type="NCBI Taxonomy" id="1074467"/>
    <lineage>
        <taxon>Bacteria</taxon>
        <taxon>Bacillati</taxon>
        <taxon>Bacillota</taxon>
        <taxon>Bacilli</taxon>
        <taxon>Lactobacillales</taxon>
        <taxon>Lactobacillaceae</taxon>
        <taxon>Companilactobacillus</taxon>
    </lineage>
</organism>
<dbReference type="RefSeq" id="WP_041498886.1">
    <property type="nucleotide sequence ID" value="NZ_BJDV01000005.1"/>
</dbReference>
<dbReference type="InterPro" id="IPR037914">
    <property type="entry name" value="SpoVT-AbrB_sf"/>
</dbReference>
<dbReference type="Gene3D" id="2.10.260.10">
    <property type="match status" value="1"/>
</dbReference>
<gene>
    <name evidence="1" type="ORF">JP39_09685</name>
</gene>
<dbReference type="AlphaFoldDB" id="A0A0K2LEB3"/>
<evidence type="ECO:0008006" key="3">
    <source>
        <dbReference type="Google" id="ProtNLM"/>
    </source>
</evidence>
<sequence>MVENRRTYLKKWENSQGIMIPKDVLMELGIQDYKNQNIILVNRLETRSTKHKYPQTKTLTNNG</sequence>
<dbReference type="KEGG" id="lhi:JP39_09685"/>
<keyword evidence="2" id="KW-1185">Reference proteome</keyword>
<reference evidence="1 2" key="1">
    <citation type="submission" date="2015-08" db="EMBL/GenBank/DDBJ databases">
        <title>Genomic sequence of Lactobacillus heilongjiangensis DSM 28069, isolated from Chinese traditional pickle.</title>
        <authorList>
            <person name="Jiang X."/>
            <person name="Zheng B."/>
            <person name="Cheng H."/>
        </authorList>
    </citation>
    <scope>NUCLEOTIDE SEQUENCE [LARGE SCALE GENOMIC DNA]</scope>
    <source>
        <strain evidence="1 2">DSM 28069</strain>
    </source>
</reference>
<dbReference type="Proteomes" id="UP000061546">
    <property type="component" value="Chromosome"/>
</dbReference>
<accession>A0A0K2LEB3</accession>
<proteinExistence type="predicted"/>
<name>A0A0K2LEB3_9LACO</name>
<dbReference type="EMBL" id="CP012559">
    <property type="protein sequence ID" value="ALB29600.1"/>
    <property type="molecule type" value="Genomic_DNA"/>
</dbReference>
<dbReference type="SUPFAM" id="SSF89447">
    <property type="entry name" value="AbrB/MazE/MraZ-like"/>
    <property type="match status" value="1"/>
</dbReference>
<dbReference type="OrthoDB" id="9795766at2"/>
<protein>
    <recommendedName>
        <fullName evidence="3">SpoVT-AbrB domain-containing protein</fullName>
    </recommendedName>
</protein>
<evidence type="ECO:0000313" key="2">
    <source>
        <dbReference type="Proteomes" id="UP000061546"/>
    </source>
</evidence>
<evidence type="ECO:0000313" key="1">
    <source>
        <dbReference type="EMBL" id="ALB29600.1"/>
    </source>
</evidence>